<name>A0AB40CKT8_DIOCR</name>
<gene>
    <name evidence="3" type="primary">LOC120277708</name>
</gene>
<keyword evidence="1" id="KW-0472">Membrane</keyword>
<feature type="transmembrane region" description="Helical" evidence="1">
    <location>
        <begin position="12"/>
        <end position="32"/>
    </location>
</feature>
<evidence type="ECO:0000313" key="2">
    <source>
        <dbReference type="Proteomes" id="UP001515500"/>
    </source>
</evidence>
<keyword evidence="1" id="KW-0812">Transmembrane</keyword>
<dbReference type="GeneID" id="120277708"/>
<keyword evidence="1" id="KW-1133">Transmembrane helix</keyword>
<reference evidence="3" key="1">
    <citation type="submission" date="2025-08" db="UniProtKB">
        <authorList>
            <consortium name="RefSeq"/>
        </authorList>
    </citation>
    <scope>IDENTIFICATION</scope>
</reference>
<evidence type="ECO:0000313" key="3">
    <source>
        <dbReference type="RefSeq" id="XP_039140496.1"/>
    </source>
</evidence>
<accession>A0AB40CKT8</accession>
<dbReference type="AlphaFoldDB" id="A0AB40CKT8"/>
<protein>
    <submittedName>
        <fullName evidence="3">Uncharacterized protein LOC120277708</fullName>
    </submittedName>
</protein>
<dbReference type="RefSeq" id="XP_039140496.1">
    <property type="nucleotide sequence ID" value="XM_039284562.1"/>
</dbReference>
<dbReference type="Proteomes" id="UP001515500">
    <property type="component" value="Chromosome 15"/>
</dbReference>
<proteinExistence type="predicted"/>
<evidence type="ECO:0000256" key="1">
    <source>
        <dbReference type="SAM" id="Phobius"/>
    </source>
</evidence>
<organism evidence="2 3">
    <name type="scientific">Dioscorea cayennensis subsp. rotundata</name>
    <name type="common">White Guinea yam</name>
    <name type="synonym">Dioscorea rotundata</name>
    <dbReference type="NCBI Taxonomy" id="55577"/>
    <lineage>
        <taxon>Eukaryota</taxon>
        <taxon>Viridiplantae</taxon>
        <taxon>Streptophyta</taxon>
        <taxon>Embryophyta</taxon>
        <taxon>Tracheophyta</taxon>
        <taxon>Spermatophyta</taxon>
        <taxon>Magnoliopsida</taxon>
        <taxon>Liliopsida</taxon>
        <taxon>Dioscoreales</taxon>
        <taxon>Dioscoreaceae</taxon>
        <taxon>Dioscorea</taxon>
    </lineage>
</organism>
<sequence>MEITGREGLMAWRVFILVSIYICVSIFYINILKFLPDLLIVYGACRSFNKLILFPYKNWDNRRYFAANNLKRKVLQKGYLCRFTRQAQTQSSIFHGDFLVHEHKPKVAIMELQKTSDALLRKVKVCQKDRNSRIRVSCSLWHPKTSV</sequence>
<keyword evidence="2" id="KW-1185">Reference proteome</keyword>